<feature type="transmembrane region" description="Helical" evidence="6">
    <location>
        <begin position="83"/>
        <end position="103"/>
    </location>
</feature>
<comment type="subcellular location">
    <subcellularLocation>
        <location evidence="1">Membrane</location>
        <topology evidence="1">Multi-pass membrane protein</topology>
    </subcellularLocation>
</comment>
<dbReference type="KEGG" id="bpsi:IX83_00805"/>
<evidence type="ECO:0000313" key="9">
    <source>
        <dbReference type="Proteomes" id="UP000028945"/>
    </source>
</evidence>
<feature type="transmembrane region" description="Helical" evidence="6">
    <location>
        <begin position="375"/>
        <end position="396"/>
    </location>
</feature>
<dbReference type="SUPFAM" id="SSF103473">
    <property type="entry name" value="MFS general substrate transporter"/>
    <property type="match status" value="1"/>
</dbReference>
<dbReference type="InterPro" id="IPR036259">
    <property type="entry name" value="MFS_trans_sf"/>
</dbReference>
<keyword evidence="4 6" id="KW-1133">Transmembrane helix</keyword>
<feature type="transmembrane region" description="Helical" evidence="6">
    <location>
        <begin position="297"/>
        <end position="317"/>
    </location>
</feature>
<evidence type="ECO:0000256" key="4">
    <source>
        <dbReference type="ARBA" id="ARBA00022989"/>
    </source>
</evidence>
<protein>
    <submittedName>
        <fullName evidence="8">Muropeptide transporter</fullName>
    </submittedName>
</protein>
<evidence type="ECO:0000256" key="1">
    <source>
        <dbReference type="ARBA" id="ARBA00004141"/>
    </source>
</evidence>
<sequence length="440" mass="48514">MSYLLSWLKPYLSPRVLPLLFLGVSSGLPLALTAGSLQAWTTSSGTDIKSIGLLTLVGSAYTFKFLWAPLVDHYHIRFLDHRRSWIIASQLLLAVSIFYMGMLNPHEHLLQMAIVAVIIGFLSATQDIAFDAYSREVLLDHEMAPGAAIRVLGYRLGMILSGGYAFIMADTQDGLGLGWNNTYKIMALAMLVLMLITLIAPKLKPILSPRTLQDSFLLPLKEFFSRKGAIILLLTIILYKLGDAFAGSISIAFLVRYMEFSQAEVGLVNKIFGVIASILGAFIGGALTSKWGIYRSLIIFGILQAVSNLVYWVLSLYPNDPLTWMLTQIGLDHWPKSYYLIGAIGIENICGGMGTAAFVAFIMLLCHQTYTATQFALLSALASIGRVYLSSISGFIVQDWGWPLFFVFTIMMAIPGILLLISQKQQITQLDQHHPPSTTA</sequence>
<keyword evidence="3 6" id="KW-0812">Transmembrane</keyword>
<dbReference type="PROSITE" id="PS50850">
    <property type="entry name" value="MFS"/>
    <property type="match status" value="1"/>
</dbReference>
<dbReference type="InterPro" id="IPR011701">
    <property type="entry name" value="MFS"/>
</dbReference>
<feature type="transmembrane region" description="Helical" evidence="6">
    <location>
        <begin position="109"/>
        <end position="130"/>
    </location>
</feature>
<evidence type="ECO:0000259" key="7">
    <source>
        <dbReference type="PROSITE" id="PS50850"/>
    </source>
</evidence>
<dbReference type="eggNOG" id="COG2211">
    <property type="taxonomic scope" value="Bacteria"/>
</dbReference>
<feature type="transmembrane region" description="Helical" evidence="6">
    <location>
        <begin position="151"/>
        <end position="169"/>
    </location>
</feature>
<feature type="domain" description="Major facilitator superfamily (MFS) profile" evidence="7">
    <location>
        <begin position="15"/>
        <end position="427"/>
    </location>
</feature>
<evidence type="ECO:0000256" key="5">
    <source>
        <dbReference type="ARBA" id="ARBA00023136"/>
    </source>
</evidence>
<keyword evidence="2" id="KW-0813">Transport</keyword>
<dbReference type="InterPro" id="IPR004752">
    <property type="entry name" value="AmpG_permease/AT-1"/>
</dbReference>
<dbReference type="OrthoDB" id="9787815at2"/>
<feature type="transmembrane region" description="Helical" evidence="6">
    <location>
        <begin position="230"/>
        <end position="255"/>
    </location>
</feature>
<dbReference type="PANTHER" id="PTHR12778">
    <property type="entry name" value="SOLUTE CARRIER FAMILY 33 ACETYL-COA TRANSPORTER -RELATED"/>
    <property type="match status" value="1"/>
</dbReference>
<dbReference type="GO" id="GO:0016020">
    <property type="term" value="C:membrane"/>
    <property type="evidence" value="ECO:0007669"/>
    <property type="project" value="UniProtKB-SubCell"/>
</dbReference>
<dbReference type="AlphaFoldDB" id="A0A077DAZ4"/>
<feature type="transmembrane region" description="Helical" evidence="6">
    <location>
        <begin position="337"/>
        <end position="363"/>
    </location>
</feature>
<feature type="transmembrane region" description="Helical" evidence="6">
    <location>
        <begin position="12"/>
        <end position="31"/>
    </location>
</feature>
<dbReference type="RefSeq" id="WP_038498052.1">
    <property type="nucleotide sequence ID" value="NZ_AFWK01000054.1"/>
</dbReference>
<dbReference type="EMBL" id="CP009238">
    <property type="protein sequence ID" value="AIL32060.1"/>
    <property type="molecule type" value="Genomic_DNA"/>
</dbReference>
<proteinExistence type="predicted"/>
<name>A0A077DAZ4_9BURK</name>
<keyword evidence="9" id="KW-1185">Reference proteome</keyword>
<evidence type="ECO:0000256" key="2">
    <source>
        <dbReference type="ARBA" id="ARBA00022448"/>
    </source>
</evidence>
<dbReference type="GO" id="GO:0022857">
    <property type="term" value="F:transmembrane transporter activity"/>
    <property type="evidence" value="ECO:0007669"/>
    <property type="project" value="InterPro"/>
</dbReference>
<gene>
    <name evidence="8" type="primary">ampG</name>
    <name evidence="8" type="ORF">IX83_00805</name>
</gene>
<feature type="transmembrane region" description="Helical" evidence="6">
    <location>
        <begin position="267"/>
        <end position="285"/>
    </location>
</feature>
<evidence type="ECO:0000313" key="8">
    <source>
        <dbReference type="EMBL" id="AIL32060.1"/>
    </source>
</evidence>
<keyword evidence="5 6" id="KW-0472">Membrane</keyword>
<feature type="transmembrane region" description="Helical" evidence="6">
    <location>
        <begin position="402"/>
        <end position="421"/>
    </location>
</feature>
<dbReference type="NCBIfam" id="TIGR00901">
    <property type="entry name" value="2A0125"/>
    <property type="match status" value="1"/>
</dbReference>
<dbReference type="PANTHER" id="PTHR12778:SF10">
    <property type="entry name" value="MAJOR FACILITATOR SUPERFAMILY DOMAIN-CONTAINING PROTEIN 3"/>
    <property type="match status" value="1"/>
</dbReference>
<feature type="transmembrane region" description="Helical" evidence="6">
    <location>
        <begin position="51"/>
        <end position="71"/>
    </location>
</feature>
<dbReference type="Proteomes" id="UP000028945">
    <property type="component" value="Chromosome"/>
</dbReference>
<dbReference type="Pfam" id="PF07690">
    <property type="entry name" value="MFS_1"/>
    <property type="match status" value="1"/>
</dbReference>
<dbReference type="Gene3D" id="1.20.1250.20">
    <property type="entry name" value="MFS general substrate transporter like domains"/>
    <property type="match status" value="2"/>
</dbReference>
<evidence type="ECO:0000256" key="3">
    <source>
        <dbReference type="ARBA" id="ARBA00022692"/>
    </source>
</evidence>
<organism evidence="8 9">
    <name type="scientific">Basilea psittacipulmonis DSM 24701</name>
    <dbReference type="NCBI Taxonomy" id="1072685"/>
    <lineage>
        <taxon>Bacteria</taxon>
        <taxon>Pseudomonadati</taxon>
        <taxon>Pseudomonadota</taxon>
        <taxon>Betaproteobacteria</taxon>
        <taxon>Burkholderiales</taxon>
        <taxon>Alcaligenaceae</taxon>
        <taxon>Basilea</taxon>
    </lineage>
</organism>
<evidence type="ECO:0000256" key="6">
    <source>
        <dbReference type="SAM" id="Phobius"/>
    </source>
</evidence>
<dbReference type="InterPro" id="IPR020846">
    <property type="entry name" value="MFS_dom"/>
</dbReference>
<dbReference type="STRING" id="1072685.IX83_00805"/>
<accession>A0A077DAZ4</accession>
<reference evidence="8 9" key="1">
    <citation type="journal article" date="2014" name="BMC Genomics">
        <title>A genomic perspective on a new bacterial genus and species from the Alcaligenaceae family, Basilea psittacipulmonis.</title>
        <authorList>
            <person name="Whiteson K.L."/>
            <person name="Hernandez D."/>
            <person name="Lazarevic V."/>
            <person name="Gaia N."/>
            <person name="Farinelli L."/>
            <person name="Francois P."/>
            <person name="Pilo P."/>
            <person name="Frey J."/>
            <person name="Schrenzel J."/>
        </authorList>
    </citation>
    <scope>NUCLEOTIDE SEQUENCE [LARGE SCALE GENOMIC DNA]</scope>
    <source>
        <strain evidence="8 9">DSM 24701</strain>
    </source>
</reference>
<dbReference type="HOGENOM" id="CLU_029352_1_0_4"/>
<feature type="transmembrane region" description="Helical" evidence="6">
    <location>
        <begin position="181"/>
        <end position="200"/>
    </location>
</feature>